<evidence type="ECO:0008006" key="4">
    <source>
        <dbReference type="Google" id="ProtNLM"/>
    </source>
</evidence>
<name>A0A815L5S4_9BILA</name>
<evidence type="ECO:0000313" key="1">
    <source>
        <dbReference type="EMBL" id="CAF1401791.1"/>
    </source>
</evidence>
<dbReference type="Proteomes" id="UP000663829">
    <property type="component" value="Unassembled WGS sequence"/>
</dbReference>
<protein>
    <recommendedName>
        <fullName evidence="4">Cysteine dioxygenase</fullName>
    </recommendedName>
</protein>
<proteinExistence type="predicted"/>
<dbReference type="OrthoDB" id="5946895at2759"/>
<dbReference type="AlphaFoldDB" id="A0A815L5S4"/>
<comment type="caution">
    <text evidence="1">The sequence shown here is derived from an EMBL/GenBank/DDBJ whole genome shotgun (WGS) entry which is preliminary data.</text>
</comment>
<reference evidence="1" key="1">
    <citation type="submission" date="2021-02" db="EMBL/GenBank/DDBJ databases">
        <authorList>
            <person name="Nowell W R."/>
        </authorList>
    </citation>
    <scope>NUCLEOTIDE SEQUENCE</scope>
</reference>
<dbReference type="EMBL" id="CAJOBC010083000">
    <property type="protein sequence ID" value="CAF4295369.1"/>
    <property type="molecule type" value="Genomic_DNA"/>
</dbReference>
<keyword evidence="3" id="KW-1185">Reference proteome</keyword>
<organism evidence="1 3">
    <name type="scientific">Didymodactylos carnosus</name>
    <dbReference type="NCBI Taxonomy" id="1234261"/>
    <lineage>
        <taxon>Eukaryota</taxon>
        <taxon>Metazoa</taxon>
        <taxon>Spiralia</taxon>
        <taxon>Gnathifera</taxon>
        <taxon>Rotifera</taxon>
        <taxon>Eurotatoria</taxon>
        <taxon>Bdelloidea</taxon>
        <taxon>Philodinida</taxon>
        <taxon>Philodinidae</taxon>
        <taxon>Didymodactylos</taxon>
    </lineage>
</organism>
<dbReference type="InterPro" id="IPR011051">
    <property type="entry name" value="RmlC_Cupin_sf"/>
</dbReference>
<gene>
    <name evidence="1" type="ORF">GPM918_LOCUS33291</name>
    <name evidence="2" type="ORF">SRO942_LOCUS33973</name>
</gene>
<dbReference type="Proteomes" id="UP000681722">
    <property type="component" value="Unassembled WGS sequence"/>
</dbReference>
<accession>A0A815L5S4</accession>
<feature type="non-terminal residue" evidence="1">
    <location>
        <position position="1"/>
    </location>
</feature>
<evidence type="ECO:0000313" key="2">
    <source>
        <dbReference type="EMBL" id="CAF4295369.1"/>
    </source>
</evidence>
<dbReference type="SUPFAM" id="SSF51182">
    <property type="entry name" value="RmlC-like cupins"/>
    <property type="match status" value="1"/>
</dbReference>
<dbReference type="Gene3D" id="2.60.120.10">
    <property type="entry name" value="Jelly Rolls"/>
    <property type="match status" value="1"/>
</dbReference>
<dbReference type="EMBL" id="CAJNOQ010017578">
    <property type="protein sequence ID" value="CAF1401791.1"/>
    <property type="molecule type" value="Genomic_DNA"/>
</dbReference>
<evidence type="ECO:0000313" key="3">
    <source>
        <dbReference type="Proteomes" id="UP000663829"/>
    </source>
</evidence>
<dbReference type="InterPro" id="IPR014710">
    <property type="entry name" value="RmlC-like_jellyroll"/>
</dbReference>
<sequence>PAIKPQKRTKKFSPPNKLWSPWRASSFTEYLETEGKLTIEIEQGDEAIPFEILLSVNKYPKENTYSILLSVSERQVKISKILNNFKILLNQSTVNNSLLHLNDGQHKYWLSIDSESLLVKYGQGEARDRMTMIKCDLNEEESNLLREIRYVHIKLDDKNPDLDKYEDKIRIKLGKDPVLNDPPLFIKPTGLALGKMLQFRYRRTAEVENDHRDSLLITQLADICQMLYHDIIQWQLDNNEFSQFSEAIEESINNPQGWIYQKLEMKFKTSTYKNINETYLKIPVRSSITDSDVPFILEIWPPGHYSKIHAHSRSYGIMRNLYGEANVELYSSLSVKHQKRFAQAILKQGDVTWLAPGFNQIHKIINPSSHKPLIIIQAYQDQDENVINNYEYCDYISSNGKLKKNFVPKSDIIYDDFKQIMLHEWKNNHDQKFRRASEARGMFQKSLKHLCFEEYAFLYIPGCLIWSSDQKPNLNSSSSRP</sequence>